<evidence type="ECO:0000256" key="2">
    <source>
        <dbReference type="SAM" id="Phobius"/>
    </source>
</evidence>
<reference evidence="4 5" key="1">
    <citation type="submission" date="2019-03" db="EMBL/GenBank/DDBJ databases">
        <authorList>
            <person name="Gaulin E."/>
            <person name="Dumas B."/>
        </authorList>
    </citation>
    <scope>NUCLEOTIDE SEQUENCE [LARGE SCALE GENOMIC DNA]</scope>
    <source>
        <strain evidence="4">CBS 568.67</strain>
    </source>
</reference>
<evidence type="ECO:0000313" key="3">
    <source>
        <dbReference type="EMBL" id="KAF0682868.1"/>
    </source>
</evidence>
<protein>
    <submittedName>
        <fullName evidence="4">Aste57867_25055 protein</fullName>
    </submittedName>
</protein>
<keyword evidence="2" id="KW-1133">Transmembrane helix</keyword>
<evidence type="ECO:0000256" key="1">
    <source>
        <dbReference type="SAM" id="MobiDB-lite"/>
    </source>
</evidence>
<keyword evidence="2" id="KW-0472">Membrane</keyword>
<gene>
    <name evidence="4" type="primary">Aste57867_25055</name>
    <name evidence="3" type="ORF">As57867_024977</name>
    <name evidence="4" type="ORF">ASTE57867_25055</name>
</gene>
<dbReference type="EMBL" id="VJMH01007481">
    <property type="protein sequence ID" value="KAF0682868.1"/>
    <property type="molecule type" value="Genomic_DNA"/>
</dbReference>
<sequence>MSSTTKTKSNKPELRPAAKTLFETAQESSPTEQFDKEFQKYNSKHNAVSATALTLARTELSKANAMIWQDDKLKKEGKPPSLTPEDRAHYEQRVKELEQAIDKYHHAISTSNYTRAILSFAGLIVFILLMFLLNQKAPLF</sequence>
<keyword evidence="2" id="KW-0812">Transmembrane</keyword>
<feature type="compositionally biased region" description="Polar residues" evidence="1">
    <location>
        <begin position="23"/>
        <end position="32"/>
    </location>
</feature>
<dbReference type="EMBL" id="CAADRA010007507">
    <property type="protein sequence ID" value="VFU01686.1"/>
    <property type="molecule type" value="Genomic_DNA"/>
</dbReference>
<evidence type="ECO:0000313" key="5">
    <source>
        <dbReference type="Proteomes" id="UP000332933"/>
    </source>
</evidence>
<evidence type="ECO:0000313" key="4">
    <source>
        <dbReference type="EMBL" id="VFU01686.1"/>
    </source>
</evidence>
<accession>A0A485LS44</accession>
<reference evidence="3" key="2">
    <citation type="submission" date="2019-06" db="EMBL/GenBank/DDBJ databases">
        <title>Genomics analysis of Aphanomyces spp. identifies a new class of oomycete effector associated with host adaptation.</title>
        <authorList>
            <person name="Gaulin E."/>
        </authorList>
    </citation>
    <scope>NUCLEOTIDE SEQUENCE</scope>
    <source>
        <strain evidence="3">CBS 578.67</strain>
    </source>
</reference>
<feature type="transmembrane region" description="Helical" evidence="2">
    <location>
        <begin position="113"/>
        <end position="133"/>
    </location>
</feature>
<organism evidence="4 5">
    <name type="scientific">Aphanomyces stellatus</name>
    <dbReference type="NCBI Taxonomy" id="120398"/>
    <lineage>
        <taxon>Eukaryota</taxon>
        <taxon>Sar</taxon>
        <taxon>Stramenopiles</taxon>
        <taxon>Oomycota</taxon>
        <taxon>Saprolegniomycetes</taxon>
        <taxon>Saprolegniales</taxon>
        <taxon>Verrucalvaceae</taxon>
        <taxon>Aphanomyces</taxon>
    </lineage>
</organism>
<keyword evidence="5" id="KW-1185">Reference proteome</keyword>
<name>A0A485LS44_9STRA</name>
<dbReference type="AlphaFoldDB" id="A0A485LS44"/>
<dbReference type="Proteomes" id="UP000332933">
    <property type="component" value="Unassembled WGS sequence"/>
</dbReference>
<proteinExistence type="predicted"/>
<feature type="region of interest" description="Disordered" evidence="1">
    <location>
        <begin position="1"/>
        <end position="34"/>
    </location>
</feature>
<dbReference type="OrthoDB" id="106908at2759"/>